<evidence type="ECO:0000256" key="6">
    <source>
        <dbReference type="ARBA" id="ARBA00023125"/>
    </source>
</evidence>
<comment type="similarity">
    <text evidence="1 8">Belongs to the SOS response-associated peptidase family.</text>
</comment>
<dbReference type="InterPro" id="IPR036590">
    <property type="entry name" value="SRAP-like"/>
</dbReference>
<evidence type="ECO:0000256" key="2">
    <source>
        <dbReference type="ARBA" id="ARBA00022670"/>
    </source>
</evidence>
<dbReference type="RefSeq" id="WP_263736060.1">
    <property type="nucleotide sequence ID" value="NZ_JAOWKY010000006.1"/>
</dbReference>
<dbReference type="PANTHER" id="PTHR13604">
    <property type="entry name" value="DC12-RELATED"/>
    <property type="match status" value="1"/>
</dbReference>
<dbReference type="InterPro" id="IPR003738">
    <property type="entry name" value="SRAP"/>
</dbReference>
<proteinExistence type="inferred from homology"/>
<accession>A0ABT2ZGY0</accession>
<evidence type="ECO:0000256" key="7">
    <source>
        <dbReference type="ARBA" id="ARBA00023239"/>
    </source>
</evidence>
<organism evidence="9 10">
    <name type="scientific">Albidovulum marisflavi</name>
    <dbReference type="NCBI Taxonomy" id="2984159"/>
    <lineage>
        <taxon>Bacteria</taxon>
        <taxon>Pseudomonadati</taxon>
        <taxon>Pseudomonadota</taxon>
        <taxon>Alphaproteobacteria</taxon>
        <taxon>Rhodobacterales</taxon>
        <taxon>Paracoccaceae</taxon>
        <taxon>Albidovulum</taxon>
    </lineage>
</organism>
<dbReference type="Gene3D" id="3.90.1680.10">
    <property type="entry name" value="SOS response associated peptidase-like"/>
    <property type="match status" value="1"/>
</dbReference>
<keyword evidence="3" id="KW-0227">DNA damage</keyword>
<evidence type="ECO:0000256" key="8">
    <source>
        <dbReference type="RuleBase" id="RU364100"/>
    </source>
</evidence>
<sequence length="222" mass="25102">MCNLYSSTTATEAMRQLFAIRPDHDHLGNHEPLTAIYPRYDAPVVRLDAEGEREAVMMHWGFLLPQTGKRGQPIMPKAVNNARDDKIRTSPFWRASFEQRRCLVPASSFCEAKGRNPATYVWFGMTSDDPAARPPFAFAGLWGHWRGRYRDGLAEIDTHTIITTSPNALVRPVHPDRMPVILDPANYEQWLTGTPDEAVELLEPCPAEKMQIVKEGSEREDG</sequence>
<keyword evidence="5" id="KW-0190">Covalent protein-DNA linkage</keyword>
<comment type="caution">
    <text evidence="9">The sequence shown here is derived from an EMBL/GenBank/DDBJ whole genome shotgun (WGS) entry which is preliminary data.</text>
</comment>
<keyword evidence="4 8" id="KW-0378">Hydrolase</keyword>
<protein>
    <recommendedName>
        <fullName evidence="8">Abasic site processing protein</fullName>
        <ecNumber evidence="8">3.4.-.-</ecNumber>
    </recommendedName>
</protein>
<name>A0ABT2ZGY0_9RHOB</name>
<evidence type="ECO:0000256" key="5">
    <source>
        <dbReference type="ARBA" id="ARBA00023124"/>
    </source>
</evidence>
<keyword evidence="2 8" id="KW-0645">Protease</keyword>
<dbReference type="SUPFAM" id="SSF143081">
    <property type="entry name" value="BB1717-like"/>
    <property type="match status" value="1"/>
</dbReference>
<evidence type="ECO:0000256" key="1">
    <source>
        <dbReference type="ARBA" id="ARBA00008136"/>
    </source>
</evidence>
<evidence type="ECO:0000256" key="4">
    <source>
        <dbReference type="ARBA" id="ARBA00022801"/>
    </source>
</evidence>
<gene>
    <name evidence="9" type="ORF">OEW28_17335</name>
</gene>
<dbReference type="Pfam" id="PF02586">
    <property type="entry name" value="SRAP"/>
    <property type="match status" value="1"/>
</dbReference>
<dbReference type="PANTHER" id="PTHR13604:SF0">
    <property type="entry name" value="ABASIC SITE PROCESSING PROTEIN HMCES"/>
    <property type="match status" value="1"/>
</dbReference>
<dbReference type="EMBL" id="JAOWKY010000006">
    <property type="protein sequence ID" value="MCV2870380.1"/>
    <property type="molecule type" value="Genomic_DNA"/>
</dbReference>
<evidence type="ECO:0000313" key="9">
    <source>
        <dbReference type="EMBL" id="MCV2870380.1"/>
    </source>
</evidence>
<dbReference type="Proteomes" id="UP001652542">
    <property type="component" value="Unassembled WGS sequence"/>
</dbReference>
<evidence type="ECO:0000313" key="10">
    <source>
        <dbReference type="Proteomes" id="UP001652542"/>
    </source>
</evidence>
<keyword evidence="6" id="KW-0238">DNA-binding</keyword>
<reference evidence="9 10" key="1">
    <citation type="submission" date="2022-10" db="EMBL/GenBank/DDBJ databases">
        <title>Defluviimonas sp. nov., isolated from ocean surface water.</title>
        <authorList>
            <person name="He W."/>
            <person name="Wang L."/>
            <person name="Zhang D.-F."/>
        </authorList>
    </citation>
    <scope>NUCLEOTIDE SEQUENCE [LARGE SCALE GENOMIC DNA]</scope>
    <source>
        <strain evidence="9 10">WL0002</strain>
    </source>
</reference>
<dbReference type="EC" id="3.4.-.-" evidence="8"/>
<keyword evidence="7" id="KW-0456">Lyase</keyword>
<keyword evidence="10" id="KW-1185">Reference proteome</keyword>
<evidence type="ECO:0000256" key="3">
    <source>
        <dbReference type="ARBA" id="ARBA00022763"/>
    </source>
</evidence>